<evidence type="ECO:0000256" key="3">
    <source>
        <dbReference type="ARBA" id="ARBA00023125"/>
    </source>
</evidence>
<dbReference type="InterPro" id="IPR007627">
    <property type="entry name" value="RNA_pol_sigma70_r2"/>
</dbReference>
<organism evidence="7 8">
    <name type="scientific">Gimesia panareensis</name>
    <dbReference type="NCBI Taxonomy" id="2527978"/>
    <lineage>
        <taxon>Bacteria</taxon>
        <taxon>Pseudomonadati</taxon>
        <taxon>Planctomycetota</taxon>
        <taxon>Planctomycetia</taxon>
        <taxon>Planctomycetales</taxon>
        <taxon>Planctomycetaceae</taxon>
        <taxon>Gimesia</taxon>
    </lineage>
</organism>
<evidence type="ECO:0000256" key="2">
    <source>
        <dbReference type="ARBA" id="ARBA00023082"/>
    </source>
</evidence>
<dbReference type="InterPro" id="IPR036388">
    <property type="entry name" value="WH-like_DNA-bd_sf"/>
</dbReference>
<dbReference type="PANTHER" id="PTHR30603:SF60">
    <property type="entry name" value="RNA POLYMERASE SIGMA FACTOR RPOD"/>
    <property type="match status" value="1"/>
</dbReference>
<dbReference type="InterPro" id="IPR000943">
    <property type="entry name" value="RNA_pol_sigma70"/>
</dbReference>
<feature type="domain" description="RNA polymerase sigma-70 region 4" evidence="6">
    <location>
        <begin position="282"/>
        <end position="334"/>
    </location>
</feature>
<keyword evidence="4" id="KW-0804">Transcription</keyword>
<dbReference type="PRINTS" id="PR00046">
    <property type="entry name" value="SIGMA70FCT"/>
</dbReference>
<dbReference type="InterPro" id="IPR013325">
    <property type="entry name" value="RNA_pol_sigma_r2"/>
</dbReference>
<dbReference type="InterPro" id="IPR013324">
    <property type="entry name" value="RNA_pol_sigma_r3/r4-like"/>
</dbReference>
<keyword evidence="3" id="KW-0238">DNA-binding</keyword>
<dbReference type="InterPro" id="IPR007630">
    <property type="entry name" value="RNA_pol_sigma70_r4"/>
</dbReference>
<dbReference type="GO" id="GO:0003677">
    <property type="term" value="F:DNA binding"/>
    <property type="evidence" value="ECO:0007669"/>
    <property type="project" value="UniProtKB-KW"/>
</dbReference>
<dbReference type="InterPro" id="IPR014284">
    <property type="entry name" value="RNA_pol_sigma-70_dom"/>
</dbReference>
<dbReference type="SUPFAM" id="SSF88946">
    <property type="entry name" value="Sigma2 domain of RNA polymerase sigma factors"/>
    <property type="match status" value="1"/>
</dbReference>
<dbReference type="PANTHER" id="PTHR30603">
    <property type="entry name" value="RNA POLYMERASE SIGMA FACTOR RPO"/>
    <property type="match status" value="1"/>
</dbReference>
<evidence type="ECO:0000259" key="6">
    <source>
        <dbReference type="Pfam" id="PF04545"/>
    </source>
</evidence>
<keyword evidence="2" id="KW-0731">Sigma factor</keyword>
<dbReference type="Pfam" id="PF04545">
    <property type="entry name" value="Sigma70_r4"/>
    <property type="match status" value="1"/>
</dbReference>
<sequence length="351" mass="40819">MSQETSFSSSEIDSFSDLGNRAVYLEQRQTCQCELLAVKKAARMRKVCVTRELQTRAERLCSEEIEYVFSERFDQEDAMDQILVPLQTLCAELKPRTDDDDLSDDTGLLQTRLYAVPLLNKEQEIILFRGMNYLKYRAAMLQQQVDLKAPCIGILDRIEQKLKDARSLRDYIIQANLRLVVSIAKNLTDRANSFEDIVSDGYLPLIRAVEIFDIDRGNRFSTYGTWAVRNYLFRTTKKGRKYRKNFVNGAETLALGLSDIRSTLRSQETYHRSIEQVLEQVLCSLDQRERQILRRRFGLSPAEVPEKFREIAEDFGVSTERVRQLTIRSLQRMRDMIEEQSLEIPDISEIL</sequence>
<dbReference type="SUPFAM" id="SSF88659">
    <property type="entry name" value="Sigma3 and sigma4 domains of RNA polymerase sigma factors"/>
    <property type="match status" value="1"/>
</dbReference>
<dbReference type="Proteomes" id="UP000320839">
    <property type="component" value="Chromosome"/>
</dbReference>
<dbReference type="RefSeq" id="WP_145457087.1">
    <property type="nucleotide sequence ID" value="NZ_CP036317.1"/>
</dbReference>
<evidence type="ECO:0000313" key="8">
    <source>
        <dbReference type="Proteomes" id="UP000320839"/>
    </source>
</evidence>
<feature type="domain" description="RNA polymerase sigma-70 region 2" evidence="5">
    <location>
        <begin position="173"/>
        <end position="235"/>
    </location>
</feature>
<evidence type="ECO:0000256" key="1">
    <source>
        <dbReference type="ARBA" id="ARBA00023015"/>
    </source>
</evidence>
<dbReference type="OrthoDB" id="9780321at2"/>
<reference evidence="7 8" key="1">
    <citation type="submission" date="2019-02" db="EMBL/GenBank/DDBJ databases">
        <title>Deep-cultivation of Planctomycetes and their phenomic and genomic characterization uncovers novel biology.</title>
        <authorList>
            <person name="Wiegand S."/>
            <person name="Jogler M."/>
            <person name="Boedeker C."/>
            <person name="Pinto D."/>
            <person name="Vollmers J."/>
            <person name="Rivas-Marin E."/>
            <person name="Kohn T."/>
            <person name="Peeters S.H."/>
            <person name="Heuer A."/>
            <person name="Rast P."/>
            <person name="Oberbeckmann S."/>
            <person name="Bunk B."/>
            <person name="Jeske O."/>
            <person name="Meyerdierks A."/>
            <person name="Storesund J.E."/>
            <person name="Kallscheuer N."/>
            <person name="Luecker S."/>
            <person name="Lage O.M."/>
            <person name="Pohl T."/>
            <person name="Merkel B.J."/>
            <person name="Hornburger P."/>
            <person name="Mueller R.-W."/>
            <person name="Bruemmer F."/>
            <person name="Labrenz M."/>
            <person name="Spormann A.M."/>
            <person name="Op den Camp H."/>
            <person name="Overmann J."/>
            <person name="Amann R."/>
            <person name="Jetten M.S.M."/>
            <person name="Mascher T."/>
            <person name="Medema M.H."/>
            <person name="Devos D.P."/>
            <person name="Kaster A.-K."/>
            <person name="Ovreas L."/>
            <person name="Rohde M."/>
            <person name="Galperin M.Y."/>
            <person name="Jogler C."/>
        </authorList>
    </citation>
    <scope>NUCLEOTIDE SEQUENCE [LARGE SCALE GENOMIC DNA]</scope>
    <source>
        <strain evidence="7 8">Pan153</strain>
    </source>
</reference>
<evidence type="ECO:0000256" key="4">
    <source>
        <dbReference type="ARBA" id="ARBA00023163"/>
    </source>
</evidence>
<evidence type="ECO:0000259" key="5">
    <source>
        <dbReference type="Pfam" id="PF04542"/>
    </source>
</evidence>
<gene>
    <name evidence="7" type="primary">rpoD_1</name>
    <name evidence="7" type="ORF">Pan153_36410</name>
</gene>
<dbReference type="EMBL" id="CP036317">
    <property type="protein sequence ID" value="QDV18980.1"/>
    <property type="molecule type" value="Genomic_DNA"/>
</dbReference>
<keyword evidence="1" id="KW-0805">Transcription regulation</keyword>
<dbReference type="Pfam" id="PF04542">
    <property type="entry name" value="Sigma70_r2"/>
    <property type="match status" value="1"/>
</dbReference>
<dbReference type="Gene3D" id="1.10.601.10">
    <property type="entry name" value="RNA Polymerase Primary Sigma Factor"/>
    <property type="match status" value="1"/>
</dbReference>
<dbReference type="NCBIfam" id="TIGR02937">
    <property type="entry name" value="sigma70-ECF"/>
    <property type="match status" value="1"/>
</dbReference>
<accession>A0A518FRQ9</accession>
<dbReference type="Gene3D" id="1.10.10.10">
    <property type="entry name" value="Winged helix-like DNA-binding domain superfamily/Winged helix DNA-binding domain"/>
    <property type="match status" value="1"/>
</dbReference>
<dbReference type="AlphaFoldDB" id="A0A518FRQ9"/>
<name>A0A518FRQ9_9PLAN</name>
<evidence type="ECO:0000313" key="7">
    <source>
        <dbReference type="EMBL" id="QDV18980.1"/>
    </source>
</evidence>
<proteinExistence type="predicted"/>
<dbReference type="GO" id="GO:0016987">
    <property type="term" value="F:sigma factor activity"/>
    <property type="evidence" value="ECO:0007669"/>
    <property type="project" value="UniProtKB-KW"/>
</dbReference>
<protein>
    <submittedName>
        <fullName evidence="7">RNA polymerase sigma factor RpoD</fullName>
    </submittedName>
</protein>
<dbReference type="InterPro" id="IPR050239">
    <property type="entry name" value="Sigma-70_RNA_pol_init_factors"/>
</dbReference>
<dbReference type="GO" id="GO:0006352">
    <property type="term" value="P:DNA-templated transcription initiation"/>
    <property type="evidence" value="ECO:0007669"/>
    <property type="project" value="InterPro"/>
</dbReference>